<organism evidence="1 2">
    <name type="scientific">Weissella minor</name>
    <dbReference type="NCBI Taxonomy" id="1620"/>
    <lineage>
        <taxon>Bacteria</taxon>
        <taxon>Bacillati</taxon>
        <taxon>Bacillota</taxon>
        <taxon>Bacilli</taxon>
        <taxon>Lactobacillales</taxon>
        <taxon>Lactobacillaceae</taxon>
        <taxon>Weissella</taxon>
    </lineage>
</organism>
<dbReference type="Proteomes" id="UP000051673">
    <property type="component" value="Unassembled WGS sequence"/>
</dbReference>
<sequence>MNQIKQWITDTSQTQTVLAWDIHNIETTDQSNIVVTWTFHATTDRSTDLFDGISMISFNQNKMNEVIEYACKYETYHPYQQ</sequence>
<evidence type="ECO:0000313" key="1">
    <source>
        <dbReference type="EMBL" id="KRN77787.1"/>
    </source>
</evidence>
<dbReference type="AlphaFoldDB" id="A0A0R2JKK8"/>
<accession>A0A0R2JKK8</accession>
<proteinExistence type="predicted"/>
<comment type="caution">
    <text evidence="1">The sequence shown here is derived from an EMBL/GenBank/DDBJ whole genome shotgun (WGS) entry which is preliminary data.</text>
</comment>
<keyword evidence="2" id="KW-1185">Reference proteome</keyword>
<dbReference type="Gene3D" id="3.10.450.50">
    <property type="match status" value="1"/>
</dbReference>
<name>A0A0R2JKK8_9LACO</name>
<protein>
    <recommendedName>
        <fullName evidence="3">SnoaL-like domain-containing protein</fullName>
    </recommendedName>
</protein>
<reference evidence="1 2" key="1">
    <citation type="journal article" date="2015" name="Genome Announc.">
        <title>Expanding the biotechnology potential of lactobacilli through comparative genomics of 213 strains and associated genera.</title>
        <authorList>
            <person name="Sun Z."/>
            <person name="Harris H.M."/>
            <person name="McCann A."/>
            <person name="Guo C."/>
            <person name="Argimon S."/>
            <person name="Zhang W."/>
            <person name="Yang X."/>
            <person name="Jeffery I.B."/>
            <person name="Cooney J.C."/>
            <person name="Kagawa T.F."/>
            <person name="Liu W."/>
            <person name="Song Y."/>
            <person name="Salvetti E."/>
            <person name="Wrobel A."/>
            <person name="Rasinkangas P."/>
            <person name="Parkhill J."/>
            <person name="Rea M.C."/>
            <person name="O'Sullivan O."/>
            <person name="Ritari J."/>
            <person name="Douillard F.P."/>
            <person name="Paul Ross R."/>
            <person name="Yang R."/>
            <person name="Briner A.E."/>
            <person name="Felis G.E."/>
            <person name="de Vos W.M."/>
            <person name="Barrangou R."/>
            <person name="Klaenhammer T.R."/>
            <person name="Caufield P.W."/>
            <person name="Cui Y."/>
            <person name="Zhang H."/>
            <person name="O'Toole P.W."/>
        </authorList>
    </citation>
    <scope>NUCLEOTIDE SEQUENCE [LARGE SCALE GENOMIC DNA]</scope>
    <source>
        <strain evidence="1 2">DSM 20014</strain>
    </source>
</reference>
<evidence type="ECO:0008006" key="3">
    <source>
        <dbReference type="Google" id="ProtNLM"/>
    </source>
</evidence>
<gene>
    <name evidence="1" type="ORF">IV67_GL001313</name>
</gene>
<dbReference type="EMBL" id="JQCD01000009">
    <property type="protein sequence ID" value="KRN77787.1"/>
    <property type="molecule type" value="Genomic_DNA"/>
</dbReference>
<dbReference type="STRING" id="1620.IV67_GL001313"/>
<dbReference type="PATRIC" id="fig|1620.3.peg.1328"/>
<evidence type="ECO:0000313" key="2">
    <source>
        <dbReference type="Proteomes" id="UP000051673"/>
    </source>
</evidence>